<keyword evidence="3" id="KW-1185">Reference proteome</keyword>
<feature type="region of interest" description="Disordered" evidence="1">
    <location>
        <begin position="617"/>
        <end position="639"/>
    </location>
</feature>
<feature type="region of interest" description="Disordered" evidence="1">
    <location>
        <begin position="347"/>
        <end position="369"/>
    </location>
</feature>
<protein>
    <submittedName>
        <fullName evidence="2">Uncharacterized protein</fullName>
    </submittedName>
</protein>
<feature type="region of interest" description="Disordered" evidence="1">
    <location>
        <begin position="288"/>
        <end position="307"/>
    </location>
</feature>
<dbReference type="AlphaFoldDB" id="A0AAD7IY78"/>
<feature type="region of interest" description="Disordered" evidence="1">
    <location>
        <begin position="134"/>
        <end position="179"/>
    </location>
</feature>
<feature type="compositionally biased region" description="Basic and acidic residues" evidence="1">
    <location>
        <begin position="17"/>
        <end position="26"/>
    </location>
</feature>
<feature type="region of interest" description="Disordered" evidence="1">
    <location>
        <begin position="555"/>
        <end position="599"/>
    </location>
</feature>
<evidence type="ECO:0000313" key="3">
    <source>
        <dbReference type="Proteomes" id="UP001215280"/>
    </source>
</evidence>
<feature type="compositionally biased region" description="Basic and acidic residues" evidence="1">
    <location>
        <begin position="295"/>
        <end position="306"/>
    </location>
</feature>
<feature type="region of interest" description="Disordered" evidence="1">
    <location>
        <begin position="820"/>
        <end position="844"/>
    </location>
</feature>
<evidence type="ECO:0000256" key="1">
    <source>
        <dbReference type="SAM" id="MobiDB-lite"/>
    </source>
</evidence>
<gene>
    <name evidence="2" type="ORF">DFH07DRAFT_774687</name>
</gene>
<organism evidence="2 3">
    <name type="scientific">Mycena maculata</name>
    <dbReference type="NCBI Taxonomy" id="230809"/>
    <lineage>
        <taxon>Eukaryota</taxon>
        <taxon>Fungi</taxon>
        <taxon>Dikarya</taxon>
        <taxon>Basidiomycota</taxon>
        <taxon>Agaricomycotina</taxon>
        <taxon>Agaricomycetes</taxon>
        <taxon>Agaricomycetidae</taxon>
        <taxon>Agaricales</taxon>
        <taxon>Marasmiineae</taxon>
        <taxon>Mycenaceae</taxon>
        <taxon>Mycena</taxon>
    </lineage>
</organism>
<feature type="compositionally biased region" description="Basic and acidic residues" evidence="1">
    <location>
        <begin position="964"/>
        <end position="973"/>
    </location>
</feature>
<reference evidence="2" key="1">
    <citation type="submission" date="2023-03" db="EMBL/GenBank/DDBJ databases">
        <title>Massive genome expansion in bonnet fungi (Mycena s.s.) driven by repeated elements and novel gene families across ecological guilds.</title>
        <authorList>
            <consortium name="Lawrence Berkeley National Laboratory"/>
            <person name="Harder C.B."/>
            <person name="Miyauchi S."/>
            <person name="Viragh M."/>
            <person name="Kuo A."/>
            <person name="Thoen E."/>
            <person name="Andreopoulos B."/>
            <person name="Lu D."/>
            <person name="Skrede I."/>
            <person name="Drula E."/>
            <person name="Henrissat B."/>
            <person name="Morin E."/>
            <person name="Kohler A."/>
            <person name="Barry K."/>
            <person name="LaButti K."/>
            <person name="Morin E."/>
            <person name="Salamov A."/>
            <person name="Lipzen A."/>
            <person name="Mereny Z."/>
            <person name="Hegedus B."/>
            <person name="Baldrian P."/>
            <person name="Stursova M."/>
            <person name="Weitz H."/>
            <person name="Taylor A."/>
            <person name="Grigoriev I.V."/>
            <person name="Nagy L.G."/>
            <person name="Martin F."/>
            <person name="Kauserud H."/>
        </authorList>
    </citation>
    <scope>NUCLEOTIDE SEQUENCE</scope>
    <source>
        <strain evidence="2">CBHHK188m</strain>
    </source>
</reference>
<feature type="compositionally biased region" description="Basic residues" evidence="1">
    <location>
        <begin position="36"/>
        <end position="46"/>
    </location>
</feature>
<feature type="region of interest" description="Disordered" evidence="1">
    <location>
        <begin position="436"/>
        <end position="463"/>
    </location>
</feature>
<feature type="region of interest" description="Disordered" evidence="1">
    <location>
        <begin position="15"/>
        <end position="80"/>
    </location>
</feature>
<dbReference type="EMBL" id="JARJLG010000077">
    <property type="protein sequence ID" value="KAJ7751784.1"/>
    <property type="molecule type" value="Genomic_DNA"/>
</dbReference>
<feature type="compositionally biased region" description="Basic and acidic residues" evidence="1">
    <location>
        <begin position="253"/>
        <end position="266"/>
    </location>
</feature>
<feature type="region of interest" description="Disordered" evidence="1">
    <location>
        <begin position="879"/>
        <end position="908"/>
    </location>
</feature>
<accession>A0AAD7IY78</accession>
<feature type="compositionally biased region" description="Basic and acidic residues" evidence="1">
    <location>
        <begin position="829"/>
        <end position="838"/>
    </location>
</feature>
<proteinExistence type="predicted"/>
<sequence>MSLLVASRHPALSALLPRERDTRRYTLSDSSNSRSSHTHMASRKSRPPSGGTRAQERSLKDVSMGGNGGRGSGRRWMRRVVRRMPQKLAAKREKRYIRSRSAKSRCGLPCAEQVICSNLIMSGEIPWRRPRAKGFAGIQPREGLESCRDRKAETGRRSSSNRPDTHLSAHRLAPPPVRDEGAMGARALVSQPLDPSAALRKEPTDGSAQCGLRSAHLESQEISVWRGRQWRKISVKGLTGEVACDDDWIGRDMRWSGRNSSEDRPSMRRRGGRRNCISRGEERSLLYIKSPGQTETRDAQDAKDGQPDAANLSIARDSHGSPHLTNGLATEGLNAVIRLHDTRWRRRRARRTGNAHEGKGRVSAKPAPISCKDQGMLRRNLGAMPPGTVSLSRVPQNPPPSRFPDAIVAADPTHPPASPSAPYDSLEGGIGSAVSAAMSAGRKTGQWRPHYGWQGSRSGQRGRTRGIAYRLDARRPRLYEHRAGCRTQEDNSKRDTADVQNAKGPARELWHTPAPCVSTSASGAIRAPYGFDQQHARRLWWIHESAESDVHILPHTPILRGGHGSGNASAPADGGRGPDPPRRPTPTKIANPQTISLDREATRMTVAFPAQLSQECRAGRAGQLDGKPSPGDDGARRADDDQIDYRHHAAKIAGQPGTILESSAARDIQDRSGACGGRVHKYRGGASYNRFARTRGAPTHMRTIPAAASEPAPGVESTGRGMPAQVDDWKNDAAKTTGARGWREVDKLLWVQMGTQSRRWRMHGAERMVDGMCRIPRWRDARADRTRAWWEPPALSLPGGIGRFDVAAVEEGREPVHAPVALSTRRFQAPREGRGRGEDESDNDVEAGVNVRTLRFEYEVDDHRHIAHIRNLQLRRQNGKRMGKTPDLTYGQSSGFPEYEETPNRDAPESSQIIIAATAHSSCVPVCSLSAADAPARSLRISELSSILWKGASEQVKKRFIRRTSGERKDSRRSLNHGHMSTLMGPPAGKPQRTSQEVYGLDNPKRWIAVVVFFLNIAQGRIQAFQVVIHINQE</sequence>
<evidence type="ECO:0000313" key="2">
    <source>
        <dbReference type="EMBL" id="KAJ7751784.1"/>
    </source>
</evidence>
<feature type="region of interest" description="Disordered" evidence="1">
    <location>
        <begin position="253"/>
        <end position="275"/>
    </location>
</feature>
<comment type="caution">
    <text evidence="2">The sequence shown here is derived from an EMBL/GenBank/DDBJ whole genome shotgun (WGS) entry which is preliminary data.</text>
</comment>
<feature type="region of interest" description="Disordered" evidence="1">
    <location>
        <begin position="963"/>
        <end position="996"/>
    </location>
</feature>
<name>A0AAD7IY78_9AGAR</name>
<dbReference type="Proteomes" id="UP001215280">
    <property type="component" value="Unassembled WGS sequence"/>
</dbReference>
<feature type="compositionally biased region" description="Basic and acidic residues" evidence="1">
    <location>
        <begin position="142"/>
        <end position="156"/>
    </location>
</feature>